<accession>A0A6S7B206</accession>
<protein>
    <submittedName>
        <fullName evidence="1">Uncharacterized protein</fullName>
    </submittedName>
</protein>
<name>A0A6S7B206_9BURK</name>
<dbReference type="EMBL" id="CADIKM010000005">
    <property type="protein sequence ID" value="CAB3782835.1"/>
    <property type="molecule type" value="Genomic_DNA"/>
</dbReference>
<keyword evidence="2" id="KW-1185">Reference proteome</keyword>
<evidence type="ECO:0000313" key="2">
    <source>
        <dbReference type="Proteomes" id="UP000494115"/>
    </source>
</evidence>
<dbReference type="AlphaFoldDB" id="A0A6S7B206"/>
<evidence type="ECO:0000313" key="1">
    <source>
        <dbReference type="EMBL" id="CAB3782835.1"/>
    </source>
</evidence>
<dbReference type="Proteomes" id="UP000494115">
    <property type="component" value="Unassembled WGS sequence"/>
</dbReference>
<proteinExistence type="predicted"/>
<reference evidence="1 2" key="1">
    <citation type="submission" date="2020-04" db="EMBL/GenBank/DDBJ databases">
        <authorList>
            <person name="De Canck E."/>
        </authorList>
    </citation>
    <scope>NUCLEOTIDE SEQUENCE [LARGE SCALE GENOMIC DNA]</scope>
    <source>
        <strain evidence="1 2">LMG 28138</strain>
    </source>
</reference>
<sequence>MPRDPFFELLNSHTFVIRRYRQYVSALKLEGLQRAQIGRCLDRNAVTQMTSTRVIKSITRRDALAYGNVSIVNSGWLPIAASK</sequence>
<organism evidence="1 2">
    <name type="scientific">Pararobbsia alpina</name>
    <dbReference type="NCBI Taxonomy" id="621374"/>
    <lineage>
        <taxon>Bacteria</taxon>
        <taxon>Pseudomonadati</taxon>
        <taxon>Pseudomonadota</taxon>
        <taxon>Betaproteobacteria</taxon>
        <taxon>Burkholderiales</taxon>
        <taxon>Burkholderiaceae</taxon>
        <taxon>Pararobbsia</taxon>
    </lineage>
</organism>
<gene>
    <name evidence="1" type="ORF">LMG28138_01511</name>
</gene>